<evidence type="ECO:0000259" key="6">
    <source>
        <dbReference type="PROSITE" id="PS50011"/>
    </source>
</evidence>
<evidence type="ECO:0000256" key="1">
    <source>
        <dbReference type="ARBA" id="ARBA00022741"/>
    </source>
</evidence>
<keyword evidence="4" id="KW-0723">Serine/threonine-protein kinase</keyword>
<protein>
    <submittedName>
        <fullName evidence="8">Protein kinase domain-containing protein</fullName>
    </submittedName>
</protein>
<evidence type="ECO:0000256" key="5">
    <source>
        <dbReference type="SAM" id="MobiDB-lite"/>
    </source>
</evidence>
<dbReference type="GO" id="GO:0042594">
    <property type="term" value="P:response to starvation"/>
    <property type="evidence" value="ECO:0007669"/>
    <property type="project" value="TreeGrafter"/>
</dbReference>
<feature type="domain" description="Protein kinase" evidence="6">
    <location>
        <begin position="103"/>
        <end position="383"/>
    </location>
</feature>
<evidence type="ECO:0000256" key="4">
    <source>
        <dbReference type="RuleBase" id="RU000304"/>
    </source>
</evidence>
<dbReference type="GO" id="GO:0000045">
    <property type="term" value="P:autophagosome assembly"/>
    <property type="evidence" value="ECO:0007669"/>
    <property type="project" value="TreeGrafter"/>
</dbReference>
<name>A0A914VJG6_9BILA</name>
<dbReference type="GO" id="GO:0010508">
    <property type="term" value="P:positive regulation of autophagy"/>
    <property type="evidence" value="ECO:0007669"/>
    <property type="project" value="TreeGrafter"/>
</dbReference>
<reference evidence="8" key="1">
    <citation type="submission" date="2022-11" db="UniProtKB">
        <authorList>
            <consortium name="WormBaseParasite"/>
        </authorList>
    </citation>
    <scope>IDENTIFICATION</scope>
</reference>
<organism evidence="7 8">
    <name type="scientific">Plectus sambesii</name>
    <dbReference type="NCBI Taxonomy" id="2011161"/>
    <lineage>
        <taxon>Eukaryota</taxon>
        <taxon>Metazoa</taxon>
        <taxon>Ecdysozoa</taxon>
        <taxon>Nematoda</taxon>
        <taxon>Chromadorea</taxon>
        <taxon>Plectida</taxon>
        <taxon>Plectina</taxon>
        <taxon>Plectoidea</taxon>
        <taxon>Plectidae</taxon>
        <taxon>Plectus</taxon>
    </lineage>
</organism>
<dbReference type="InterPro" id="IPR017441">
    <property type="entry name" value="Protein_kinase_ATP_BS"/>
</dbReference>
<dbReference type="SUPFAM" id="SSF56112">
    <property type="entry name" value="Protein kinase-like (PK-like)"/>
    <property type="match status" value="1"/>
</dbReference>
<dbReference type="GO" id="GO:0034727">
    <property type="term" value="P:piecemeal microautophagy of the nucleus"/>
    <property type="evidence" value="ECO:0007669"/>
    <property type="project" value="TreeGrafter"/>
</dbReference>
<evidence type="ECO:0000256" key="3">
    <source>
        <dbReference type="PROSITE-ProRule" id="PRU10141"/>
    </source>
</evidence>
<dbReference type="AlphaFoldDB" id="A0A914VJG6"/>
<dbReference type="GO" id="GO:0000422">
    <property type="term" value="P:autophagy of mitochondrion"/>
    <property type="evidence" value="ECO:0007669"/>
    <property type="project" value="TreeGrafter"/>
</dbReference>
<dbReference type="GO" id="GO:0061709">
    <property type="term" value="P:reticulophagy"/>
    <property type="evidence" value="ECO:0007669"/>
    <property type="project" value="TreeGrafter"/>
</dbReference>
<evidence type="ECO:0000256" key="2">
    <source>
        <dbReference type="ARBA" id="ARBA00022840"/>
    </source>
</evidence>
<evidence type="ECO:0000313" key="7">
    <source>
        <dbReference type="Proteomes" id="UP000887566"/>
    </source>
</evidence>
<keyword evidence="2 3" id="KW-0067">ATP-binding</keyword>
<keyword evidence="4" id="KW-0808">Transferase</keyword>
<proteinExistence type="inferred from homology"/>
<sequence>MKTNCRLSSAPLQSSPLFCVYMGALKVATAAGPNNAGSQTPDDSLKSAADFSPYMSPTDPLPASAPQAPQRIRRDSRLDVDLYVPHVYTDELVQIDGDYEYRNEESARLGEGAFGIVFRGRQRRTGRAVAVKKLPTASIKPSELAVMQSLNSPYLVALLDICPTPAMNCTYFVMELCDTDLDHHLTHCAVDRKLSGKNLRTIIENIARGYDVLYDERIVHRDIKPQNILVQYKDSDSVEIRTAKIADFGISRVLEPGADDDQGCAYEYLSNVAGTLSYMAPEVGANLLKTCQYDFQVDMWSIGCVLYQCITGQLPFDERSLCRLFLSAAGGNYDAYDKPELSSSTPEVEAIVSALLEIDTRKRLTPHEFYEMAIELSSSQTLVAEQSN</sequence>
<dbReference type="InterPro" id="IPR008271">
    <property type="entry name" value="Ser/Thr_kinase_AS"/>
</dbReference>
<dbReference type="GO" id="GO:0034045">
    <property type="term" value="C:phagophore assembly site membrane"/>
    <property type="evidence" value="ECO:0007669"/>
    <property type="project" value="TreeGrafter"/>
</dbReference>
<dbReference type="GO" id="GO:0005776">
    <property type="term" value="C:autophagosome"/>
    <property type="evidence" value="ECO:0007669"/>
    <property type="project" value="TreeGrafter"/>
</dbReference>
<keyword evidence="4" id="KW-0418">Kinase</keyword>
<dbReference type="InterPro" id="IPR000719">
    <property type="entry name" value="Prot_kinase_dom"/>
</dbReference>
<evidence type="ECO:0000313" key="8">
    <source>
        <dbReference type="WBParaSite" id="PSAMB.scaffold2089size25536.g16345.t1"/>
    </source>
</evidence>
<dbReference type="PANTHER" id="PTHR24348">
    <property type="entry name" value="SERINE/THREONINE-PROTEIN KINASE UNC-51-RELATED"/>
    <property type="match status" value="1"/>
</dbReference>
<dbReference type="GO" id="GO:0005829">
    <property type="term" value="C:cytosol"/>
    <property type="evidence" value="ECO:0007669"/>
    <property type="project" value="TreeGrafter"/>
</dbReference>
<keyword evidence="7" id="KW-1185">Reference proteome</keyword>
<comment type="similarity">
    <text evidence="4">Belongs to the protein kinase superfamily.</text>
</comment>
<dbReference type="Proteomes" id="UP000887566">
    <property type="component" value="Unplaced"/>
</dbReference>
<dbReference type="GO" id="GO:0048675">
    <property type="term" value="P:axon extension"/>
    <property type="evidence" value="ECO:0007669"/>
    <property type="project" value="TreeGrafter"/>
</dbReference>
<dbReference type="Pfam" id="PF00069">
    <property type="entry name" value="Pkinase"/>
    <property type="match status" value="1"/>
</dbReference>
<dbReference type="GO" id="GO:0005524">
    <property type="term" value="F:ATP binding"/>
    <property type="evidence" value="ECO:0007669"/>
    <property type="project" value="UniProtKB-UniRule"/>
</dbReference>
<feature type="binding site" evidence="3">
    <location>
        <position position="133"/>
    </location>
    <ligand>
        <name>ATP</name>
        <dbReference type="ChEBI" id="CHEBI:30616"/>
    </ligand>
</feature>
<dbReference type="InterPro" id="IPR011009">
    <property type="entry name" value="Kinase-like_dom_sf"/>
</dbReference>
<dbReference type="WBParaSite" id="PSAMB.scaffold2089size25536.g16345.t1">
    <property type="protein sequence ID" value="PSAMB.scaffold2089size25536.g16345.t1"/>
    <property type="gene ID" value="PSAMB.scaffold2089size25536.g16345"/>
</dbReference>
<accession>A0A914VJG6</accession>
<dbReference type="SMART" id="SM00220">
    <property type="entry name" value="S_TKc"/>
    <property type="match status" value="1"/>
</dbReference>
<dbReference type="PROSITE" id="PS00107">
    <property type="entry name" value="PROTEIN_KINASE_ATP"/>
    <property type="match status" value="1"/>
</dbReference>
<dbReference type="Gene3D" id="1.10.510.10">
    <property type="entry name" value="Transferase(Phosphotransferase) domain 1"/>
    <property type="match status" value="1"/>
</dbReference>
<dbReference type="InterPro" id="IPR045269">
    <property type="entry name" value="Atg1-like"/>
</dbReference>
<dbReference type="GO" id="GO:0004674">
    <property type="term" value="F:protein serine/threonine kinase activity"/>
    <property type="evidence" value="ECO:0007669"/>
    <property type="project" value="UniProtKB-KW"/>
</dbReference>
<feature type="region of interest" description="Disordered" evidence="5">
    <location>
        <begin position="33"/>
        <end position="72"/>
    </location>
</feature>
<dbReference type="PROSITE" id="PS50011">
    <property type="entry name" value="PROTEIN_KINASE_DOM"/>
    <property type="match status" value="1"/>
</dbReference>
<keyword evidence="1 3" id="KW-0547">Nucleotide-binding</keyword>
<dbReference type="PANTHER" id="PTHR24348:SF45">
    <property type="entry name" value="PROTEIN KINASE DOMAIN-CONTAINING PROTEIN"/>
    <property type="match status" value="1"/>
</dbReference>
<dbReference type="PROSITE" id="PS00108">
    <property type="entry name" value="PROTEIN_KINASE_ST"/>
    <property type="match status" value="1"/>
</dbReference>